<keyword evidence="3" id="KW-1185">Reference proteome</keyword>
<reference evidence="3" key="1">
    <citation type="journal article" date="2019" name="Int. J. Syst. Evol. Microbiol.">
        <title>The Global Catalogue of Microorganisms (GCM) 10K type strain sequencing project: providing services to taxonomists for standard genome sequencing and annotation.</title>
        <authorList>
            <consortium name="The Broad Institute Genomics Platform"/>
            <consortium name="The Broad Institute Genome Sequencing Center for Infectious Disease"/>
            <person name="Wu L."/>
            <person name="Ma J."/>
        </authorList>
    </citation>
    <scope>NUCLEOTIDE SEQUENCE [LARGE SCALE GENOMIC DNA]</scope>
    <source>
        <strain evidence="3">KCTC 23707</strain>
    </source>
</reference>
<proteinExistence type="predicted"/>
<name>A0ABW4K5I4_9HYPH</name>
<accession>A0ABW4K5I4</accession>
<organism evidence="2 3">
    <name type="scientific">Methylopila henanensis</name>
    <dbReference type="NCBI Taxonomy" id="873516"/>
    <lineage>
        <taxon>Bacteria</taxon>
        <taxon>Pseudomonadati</taxon>
        <taxon>Pseudomonadota</taxon>
        <taxon>Alphaproteobacteria</taxon>
        <taxon>Hyphomicrobiales</taxon>
        <taxon>Methylopilaceae</taxon>
        <taxon>Methylopila</taxon>
    </lineage>
</organism>
<feature type="transmembrane region" description="Helical" evidence="1">
    <location>
        <begin position="68"/>
        <end position="90"/>
    </location>
</feature>
<keyword evidence="1" id="KW-1133">Transmembrane helix</keyword>
<evidence type="ECO:0000256" key="1">
    <source>
        <dbReference type="SAM" id="Phobius"/>
    </source>
</evidence>
<dbReference type="EMBL" id="JBHUER010000007">
    <property type="protein sequence ID" value="MFD1703397.1"/>
    <property type="molecule type" value="Genomic_DNA"/>
</dbReference>
<keyword evidence="1" id="KW-0472">Membrane</keyword>
<feature type="transmembrane region" description="Helical" evidence="1">
    <location>
        <begin position="102"/>
        <end position="121"/>
    </location>
</feature>
<feature type="transmembrane region" description="Helical" evidence="1">
    <location>
        <begin position="172"/>
        <end position="191"/>
    </location>
</feature>
<gene>
    <name evidence="2" type="ORF">ACFSCV_10315</name>
</gene>
<comment type="caution">
    <text evidence="2">The sequence shown here is derived from an EMBL/GenBank/DDBJ whole genome shotgun (WGS) entry which is preliminary data.</text>
</comment>
<dbReference type="InterPro" id="IPR012666">
    <property type="entry name" value="CbtA_put"/>
</dbReference>
<evidence type="ECO:0000313" key="2">
    <source>
        <dbReference type="EMBL" id="MFD1703397.1"/>
    </source>
</evidence>
<dbReference type="RefSeq" id="WP_378799506.1">
    <property type="nucleotide sequence ID" value="NZ_JBHUER010000007.1"/>
</dbReference>
<dbReference type="Proteomes" id="UP001597308">
    <property type="component" value="Unassembled WGS sequence"/>
</dbReference>
<keyword evidence="1" id="KW-0812">Transmembrane</keyword>
<dbReference type="Pfam" id="PF09490">
    <property type="entry name" value="CbtA"/>
    <property type="match status" value="1"/>
</dbReference>
<feature type="transmembrane region" description="Helical" evidence="1">
    <location>
        <begin position="211"/>
        <end position="232"/>
    </location>
</feature>
<evidence type="ECO:0000313" key="3">
    <source>
        <dbReference type="Proteomes" id="UP001597308"/>
    </source>
</evidence>
<protein>
    <submittedName>
        <fullName evidence="2">CbtA family protein</fullName>
    </submittedName>
</protein>
<sequence length="252" mass="26002">MVGNLLLRGMMVGVLAGLLAFGFATTFGEPWVEYAIAFEESASRASGAHGEAEEPEIVSRATQAGVGLFAGLVVYGAAIGGLLALAFAFANGRLGRLSPRSVAALIATLGFVAVVVVPQLKYPANPPAVGSADTIVARTELFFAMMAFSIALMAAVVMLARRFAERVGGWNAATVAGLVYVGVVAVMFAGLPDIEEIPASFSPAALWNFRIASIGVQAVLWASIGLMFGALAERASRKQGALRHAAGAAAFR</sequence>
<feature type="transmembrane region" description="Helical" evidence="1">
    <location>
        <begin position="141"/>
        <end position="160"/>
    </location>
</feature>